<dbReference type="PROSITE" id="PS00676">
    <property type="entry name" value="SIGMA54_INTERACT_2"/>
    <property type="match status" value="1"/>
</dbReference>
<dbReference type="InterPro" id="IPR025944">
    <property type="entry name" value="Sigma_54_int_dom_CS"/>
</dbReference>
<keyword evidence="4" id="KW-0805">Transcription regulation</keyword>
<dbReference type="EMBL" id="CP000613">
    <property type="protein sequence ID" value="ACI99894.1"/>
    <property type="molecule type" value="Genomic_DNA"/>
</dbReference>
<protein>
    <submittedName>
        <fullName evidence="9">Psp operon transcriptional activator</fullName>
    </submittedName>
</protein>
<evidence type="ECO:0000256" key="4">
    <source>
        <dbReference type="ARBA" id="ARBA00023015"/>
    </source>
</evidence>
<dbReference type="PROSITE" id="PS50045">
    <property type="entry name" value="SIGMA54_INTERACT_4"/>
    <property type="match status" value="1"/>
</dbReference>
<dbReference type="InterPro" id="IPR058031">
    <property type="entry name" value="AAA_lid_NorR"/>
</dbReference>
<feature type="domain" description="Sigma-54 factor interaction" evidence="8">
    <location>
        <begin position="10"/>
        <end position="240"/>
    </location>
</feature>
<keyword evidence="1" id="KW-0547">Nucleotide-binding</keyword>
<dbReference type="InterPro" id="IPR002078">
    <property type="entry name" value="Sigma_54_int"/>
</dbReference>
<dbReference type="CDD" id="cd00009">
    <property type="entry name" value="AAA"/>
    <property type="match status" value="1"/>
</dbReference>
<evidence type="ECO:0000256" key="2">
    <source>
        <dbReference type="ARBA" id="ARBA00022840"/>
    </source>
</evidence>
<dbReference type="InterPro" id="IPR025943">
    <property type="entry name" value="Sigma_54_int_dom_ATP-bd_2"/>
</dbReference>
<dbReference type="Pfam" id="PF25601">
    <property type="entry name" value="AAA_lid_14"/>
    <property type="match status" value="1"/>
</dbReference>
<dbReference type="PROSITE" id="PS00688">
    <property type="entry name" value="SIGMA54_INTERACT_3"/>
    <property type="match status" value="1"/>
</dbReference>
<dbReference type="Pfam" id="PF00158">
    <property type="entry name" value="Sigma54_activat"/>
    <property type="match status" value="1"/>
</dbReference>
<dbReference type="InterPro" id="IPR014317">
    <property type="entry name" value="Transcription_activator_PspF"/>
</dbReference>
<dbReference type="HOGENOM" id="CLU_000445_0_7_5"/>
<dbReference type="Gene3D" id="1.10.10.60">
    <property type="entry name" value="Homeodomain-like"/>
    <property type="match status" value="1"/>
</dbReference>
<keyword evidence="2" id="KW-0067">ATP-binding</keyword>
<keyword evidence="7" id="KW-0804">Transcription</keyword>
<dbReference type="SUPFAM" id="SSF52540">
    <property type="entry name" value="P-loop containing nucleoside triphosphate hydrolases"/>
    <property type="match status" value="1"/>
</dbReference>
<evidence type="ECO:0000259" key="8">
    <source>
        <dbReference type="PROSITE" id="PS50045"/>
    </source>
</evidence>
<accession>B6IU17</accession>
<dbReference type="GO" id="GO:0005524">
    <property type="term" value="F:ATP binding"/>
    <property type="evidence" value="ECO:0007669"/>
    <property type="project" value="UniProtKB-KW"/>
</dbReference>
<dbReference type="InterPro" id="IPR003593">
    <property type="entry name" value="AAA+_ATPase"/>
</dbReference>
<dbReference type="InterPro" id="IPR027417">
    <property type="entry name" value="P-loop_NTPase"/>
</dbReference>
<dbReference type="PANTHER" id="PTHR32071">
    <property type="entry name" value="TRANSCRIPTIONAL REGULATORY PROTEIN"/>
    <property type="match status" value="1"/>
</dbReference>
<dbReference type="STRING" id="414684.RC1_2513"/>
<dbReference type="GO" id="GO:0006355">
    <property type="term" value="P:regulation of DNA-templated transcription"/>
    <property type="evidence" value="ECO:0007669"/>
    <property type="project" value="InterPro"/>
</dbReference>
<dbReference type="Gene3D" id="3.40.50.300">
    <property type="entry name" value="P-loop containing nucleotide triphosphate hydrolases"/>
    <property type="match status" value="1"/>
</dbReference>
<keyword evidence="3" id="KW-0902">Two-component regulatory system</keyword>
<keyword evidence="5" id="KW-0238">DNA-binding</keyword>
<dbReference type="NCBIfam" id="TIGR02974">
    <property type="entry name" value="phageshock_pspF"/>
    <property type="match status" value="1"/>
</dbReference>
<dbReference type="Proteomes" id="UP000001591">
    <property type="component" value="Chromosome"/>
</dbReference>
<evidence type="ECO:0000256" key="7">
    <source>
        <dbReference type="ARBA" id="ARBA00023163"/>
    </source>
</evidence>
<name>B6IU17_RHOCS</name>
<dbReference type="PANTHER" id="PTHR32071:SF38">
    <property type="entry name" value="PSP OPERON TRANSCRIPTIONAL ACTIVATOR"/>
    <property type="match status" value="1"/>
</dbReference>
<keyword evidence="10" id="KW-1185">Reference proteome</keyword>
<evidence type="ECO:0000313" key="10">
    <source>
        <dbReference type="Proteomes" id="UP000001591"/>
    </source>
</evidence>
<dbReference type="RefSeq" id="WP_012567676.1">
    <property type="nucleotide sequence ID" value="NC_011420.2"/>
</dbReference>
<evidence type="ECO:0000256" key="1">
    <source>
        <dbReference type="ARBA" id="ARBA00022741"/>
    </source>
</evidence>
<dbReference type="Gene3D" id="1.10.8.60">
    <property type="match status" value="1"/>
</dbReference>
<dbReference type="AlphaFoldDB" id="B6IU17"/>
<organism evidence="9 10">
    <name type="scientific">Rhodospirillum centenum (strain ATCC 51521 / SW)</name>
    <dbReference type="NCBI Taxonomy" id="414684"/>
    <lineage>
        <taxon>Bacteria</taxon>
        <taxon>Pseudomonadati</taxon>
        <taxon>Pseudomonadota</taxon>
        <taxon>Alphaproteobacteria</taxon>
        <taxon>Rhodospirillales</taxon>
        <taxon>Rhodospirillaceae</taxon>
        <taxon>Rhodospirillum</taxon>
    </lineage>
</organism>
<dbReference type="GO" id="GO:0000160">
    <property type="term" value="P:phosphorelay signal transduction system"/>
    <property type="evidence" value="ECO:0007669"/>
    <property type="project" value="UniProtKB-KW"/>
</dbReference>
<evidence type="ECO:0000256" key="5">
    <source>
        <dbReference type="ARBA" id="ARBA00023125"/>
    </source>
</evidence>
<proteinExistence type="predicted"/>
<dbReference type="SMART" id="SM00382">
    <property type="entry name" value="AAA"/>
    <property type="match status" value="1"/>
</dbReference>
<gene>
    <name evidence="9" type="primary">pspF</name>
    <name evidence="9" type="ordered locus">RC1_2513</name>
</gene>
<evidence type="ECO:0000256" key="6">
    <source>
        <dbReference type="ARBA" id="ARBA00023159"/>
    </source>
</evidence>
<dbReference type="FunFam" id="3.40.50.300:FF:000006">
    <property type="entry name" value="DNA-binding transcriptional regulator NtrC"/>
    <property type="match status" value="1"/>
</dbReference>
<evidence type="ECO:0000256" key="3">
    <source>
        <dbReference type="ARBA" id="ARBA00023012"/>
    </source>
</evidence>
<dbReference type="eggNOG" id="COG2204">
    <property type="taxonomic scope" value="Bacteria"/>
</dbReference>
<sequence length="374" mass="41347">MPAAASPPSLIGQAPAFTALMEHVSQAAALNRPTLVIGERGTGKELVAARLHYLSPRWDRPFVKLNCAALSETLLETELFGHEAGAFTGAQKRHVGRFELADGGTLFLDEIATASLRVQEKILRIIEYGEFERVGGTQTLSVDVRVVGATNADLPRLADEGKFRADLLDRLCFDVLTIPPLRARPEDIPILAEHFAVAMVKELGKPFFPGFAPHAQQRLLAYPWPGNVRELKNVVERAVYRAPESDRAIEEIVFDPFRSPWRPTQMAIYDTAPATPPGATPVTVAQPPTPGDGVERLWPADGGACDFLGKVADFEKALLRTALERNQFHQKRAAADLGLNYHQFRGYLRKYELLERRSGPRPVGEDEEAEREEA</sequence>
<evidence type="ECO:0000313" key="9">
    <source>
        <dbReference type="EMBL" id="ACI99894.1"/>
    </source>
</evidence>
<reference evidence="9 10" key="1">
    <citation type="journal article" date="2010" name="BMC Genomics">
        <title>Metabolic flexibility revealed in the genome of the cyst-forming alpha-1 proteobacterium Rhodospirillum centenum.</title>
        <authorList>
            <person name="Lu Y.K."/>
            <person name="Marden J."/>
            <person name="Han M."/>
            <person name="Swingley W.D."/>
            <person name="Mastrian S.D."/>
            <person name="Chowdhury S.R."/>
            <person name="Hao J."/>
            <person name="Helmy T."/>
            <person name="Kim S."/>
            <person name="Kurdoglu A.A."/>
            <person name="Matthies H.J."/>
            <person name="Rollo D."/>
            <person name="Stothard P."/>
            <person name="Blankenship R.E."/>
            <person name="Bauer C.E."/>
            <person name="Touchman J.W."/>
        </authorList>
    </citation>
    <scope>NUCLEOTIDE SEQUENCE [LARGE SCALE GENOMIC DNA]</scope>
    <source>
        <strain evidence="10">ATCC 51521 / SW</strain>
    </source>
</reference>
<dbReference type="KEGG" id="rce:RC1_2513"/>
<keyword evidence="6" id="KW-0010">Activator</keyword>
<dbReference type="InterPro" id="IPR002197">
    <property type="entry name" value="HTH_Fis"/>
</dbReference>
<dbReference type="GO" id="GO:0043565">
    <property type="term" value="F:sequence-specific DNA binding"/>
    <property type="evidence" value="ECO:0007669"/>
    <property type="project" value="InterPro"/>
</dbReference>
<dbReference type="OrthoDB" id="9770562at2"/>
<dbReference type="Pfam" id="PF02954">
    <property type="entry name" value="HTH_8"/>
    <property type="match status" value="1"/>
</dbReference>